<dbReference type="GO" id="GO:0051287">
    <property type="term" value="F:NAD binding"/>
    <property type="evidence" value="ECO:0007669"/>
    <property type="project" value="InterPro"/>
</dbReference>
<dbReference type="Pfam" id="PF02826">
    <property type="entry name" value="2-Hacid_dh_C"/>
    <property type="match status" value="1"/>
</dbReference>
<dbReference type="Gene3D" id="3.40.50.720">
    <property type="entry name" value="NAD(P)-binding Rossmann-like Domain"/>
    <property type="match status" value="2"/>
</dbReference>
<dbReference type="Proteomes" id="UP000093352">
    <property type="component" value="Unassembled WGS sequence"/>
</dbReference>
<gene>
    <name evidence="7" type="ORF">BBG48_005260</name>
</gene>
<dbReference type="GO" id="GO:0016616">
    <property type="term" value="F:oxidoreductase activity, acting on the CH-OH group of donors, NAD or NADP as acceptor"/>
    <property type="evidence" value="ECO:0007669"/>
    <property type="project" value="InterPro"/>
</dbReference>
<reference evidence="7 8" key="1">
    <citation type="journal article" date="2016" name="Genome Announc.">
        <title>Draft Genome Sequence of Criibacterium bergeronii gen. nov., sp. nov., Strain CCRI-22567T, Isolated from a Vaginal Sample from a Woman with Bacterial Vaginosis.</title>
        <authorList>
            <person name="Maheux A.F."/>
            <person name="Berube E."/>
            <person name="Boudreau D.K."/>
            <person name="Raymond F."/>
            <person name="Corbeil J."/>
            <person name="Roy P.H."/>
            <person name="Boissinot M."/>
            <person name="Omar R.F."/>
        </authorList>
    </citation>
    <scope>NUCLEOTIDE SEQUENCE [LARGE SCALE GENOMIC DNA]</scope>
    <source>
        <strain evidence="7 8">CCRI-22567</strain>
    </source>
</reference>
<comment type="caution">
    <text evidence="7">The sequence shown here is derived from an EMBL/GenBank/DDBJ whole genome shotgun (WGS) entry which is preliminary data.</text>
</comment>
<dbReference type="AlphaFoldDB" id="A0A371ILH3"/>
<dbReference type="InterPro" id="IPR006139">
    <property type="entry name" value="D-isomer_2_OHA_DH_cat_dom"/>
</dbReference>
<dbReference type="PANTHER" id="PTHR42789:SF1">
    <property type="entry name" value="D-ISOMER SPECIFIC 2-HYDROXYACID DEHYDROGENASE FAMILY PROTEIN (AFU_ORTHOLOGUE AFUA_6G10090)"/>
    <property type="match status" value="1"/>
</dbReference>
<dbReference type="SUPFAM" id="SSF51735">
    <property type="entry name" value="NAD(P)-binding Rossmann-fold domains"/>
    <property type="match status" value="1"/>
</dbReference>
<evidence type="ECO:0000313" key="8">
    <source>
        <dbReference type="Proteomes" id="UP000093352"/>
    </source>
</evidence>
<evidence type="ECO:0000256" key="3">
    <source>
        <dbReference type="ARBA" id="ARBA00023027"/>
    </source>
</evidence>
<dbReference type="STRING" id="1871336.BBG48_10520"/>
<protein>
    <submittedName>
        <fullName evidence="7">Hydroxyacid dehydrogenase</fullName>
    </submittedName>
</protein>
<dbReference type="InterPro" id="IPR006140">
    <property type="entry name" value="D-isomer_DH_NAD-bd"/>
</dbReference>
<evidence type="ECO:0000259" key="6">
    <source>
        <dbReference type="Pfam" id="PF02826"/>
    </source>
</evidence>
<name>A0A371ILH3_9FIRM</name>
<keyword evidence="8" id="KW-1185">Reference proteome</keyword>
<dbReference type="Pfam" id="PF00389">
    <property type="entry name" value="2-Hacid_dh"/>
    <property type="match status" value="1"/>
</dbReference>
<proteinExistence type="inferred from homology"/>
<dbReference type="RefSeq" id="WP_068913428.1">
    <property type="nucleotide sequence ID" value="NZ_MBEW02000008.1"/>
</dbReference>
<dbReference type="EMBL" id="MBEW02000008">
    <property type="protein sequence ID" value="RDY21338.1"/>
    <property type="molecule type" value="Genomic_DNA"/>
</dbReference>
<comment type="similarity">
    <text evidence="1 4">Belongs to the D-isomer specific 2-hydroxyacid dehydrogenase family.</text>
</comment>
<dbReference type="InterPro" id="IPR050857">
    <property type="entry name" value="D-2-hydroxyacid_DH"/>
</dbReference>
<keyword evidence="2 4" id="KW-0560">Oxidoreductase</keyword>
<evidence type="ECO:0000259" key="5">
    <source>
        <dbReference type="Pfam" id="PF00389"/>
    </source>
</evidence>
<evidence type="ECO:0000256" key="2">
    <source>
        <dbReference type="ARBA" id="ARBA00023002"/>
    </source>
</evidence>
<evidence type="ECO:0000256" key="4">
    <source>
        <dbReference type="RuleBase" id="RU003719"/>
    </source>
</evidence>
<dbReference type="SUPFAM" id="SSF52283">
    <property type="entry name" value="Formate/glycerate dehydrogenase catalytic domain-like"/>
    <property type="match status" value="1"/>
</dbReference>
<dbReference type="PANTHER" id="PTHR42789">
    <property type="entry name" value="D-ISOMER SPECIFIC 2-HYDROXYACID DEHYDROGENASE FAMILY PROTEIN (AFU_ORTHOLOGUE AFUA_6G10090)"/>
    <property type="match status" value="1"/>
</dbReference>
<keyword evidence="3" id="KW-0520">NAD</keyword>
<accession>A0A371ILH3</accession>
<evidence type="ECO:0000256" key="1">
    <source>
        <dbReference type="ARBA" id="ARBA00005854"/>
    </source>
</evidence>
<organism evidence="7 8">
    <name type="scientific">Criibacterium bergeronii</name>
    <dbReference type="NCBI Taxonomy" id="1871336"/>
    <lineage>
        <taxon>Bacteria</taxon>
        <taxon>Bacillati</taxon>
        <taxon>Bacillota</taxon>
        <taxon>Clostridia</taxon>
        <taxon>Peptostreptococcales</taxon>
        <taxon>Filifactoraceae</taxon>
        <taxon>Criibacterium</taxon>
    </lineage>
</organism>
<evidence type="ECO:0000313" key="7">
    <source>
        <dbReference type="EMBL" id="RDY21338.1"/>
    </source>
</evidence>
<dbReference type="InterPro" id="IPR036291">
    <property type="entry name" value="NAD(P)-bd_dom_sf"/>
</dbReference>
<sequence>MKLFITSSIPDNIYKKLENEFEITYHDSNEPLTKQEIIDKISEVDVLFCPLSDKIDEEIINSAKNLKLVVNYGAGFDNIDLKSANKNNISVCNTPAKSSAYSTSELAFLLILSCARDVVGGKSELKSGNFKGWRPTYHLGTQLHGKTLGIIGFGNIGQSLAKKAVAFGMNVLYNANHQKKELENETIKFATKDEIYKNSDFISLNLSYNDKLFHMIDAEQFDMMKNTAYLINSARGKVVSEQALINAIKDKKIAGAALDVYEFEPKVSKELLSFDNCICTPHIGNATVEAREEMGKIAVDNILAFKNGKEMKNKIN</sequence>
<feature type="domain" description="D-isomer specific 2-hydroxyacid dehydrogenase NAD-binding" evidence="6">
    <location>
        <begin position="109"/>
        <end position="284"/>
    </location>
</feature>
<feature type="domain" description="D-isomer specific 2-hydroxyacid dehydrogenase catalytic" evidence="5">
    <location>
        <begin position="5"/>
        <end position="316"/>
    </location>
</feature>
<dbReference type="FunFam" id="3.40.50.720:FF:000203">
    <property type="entry name" value="D-3-phosphoglycerate dehydrogenase (SerA)"/>
    <property type="match status" value="1"/>
</dbReference>